<evidence type="ECO:0000256" key="1">
    <source>
        <dbReference type="ARBA" id="ARBA00004651"/>
    </source>
</evidence>
<feature type="transmembrane region" description="Helical" evidence="7">
    <location>
        <begin position="221"/>
        <end position="245"/>
    </location>
</feature>
<organism evidence="8 9">
    <name type="scientific">Actinoplanes lobatus</name>
    <dbReference type="NCBI Taxonomy" id="113568"/>
    <lineage>
        <taxon>Bacteria</taxon>
        <taxon>Bacillati</taxon>
        <taxon>Actinomycetota</taxon>
        <taxon>Actinomycetes</taxon>
        <taxon>Micromonosporales</taxon>
        <taxon>Micromonosporaceae</taxon>
        <taxon>Actinoplanes</taxon>
    </lineage>
</organism>
<comment type="subcellular location">
    <subcellularLocation>
        <location evidence="1">Cell membrane</location>
        <topology evidence="1">Multi-pass membrane protein</topology>
    </subcellularLocation>
</comment>
<comment type="caution">
    <text evidence="8">The sequence shown here is derived from an EMBL/GenBank/DDBJ whole genome shotgun (WGS) entry which is preliminary data.</text>
</comment>
<feature type="transmembrane region" description="Helical" evidence="7">
    <location>
        <begin position="86"/>
        <end position="104"/>
    </location>
</feature>
<keyword evidence="2" id="KW-0813">Transport</keyword>
<evidence type="ECO:0000256" key="5">
    <source>
        <dbReference type="ARBA" id="ARBA00022989"/>
    </source>
</evidence>
<gene>
    <name evidence="8" type="ORF">BJ964_009421</name>
</gene>
<keyword evidence="3" id="KW-1003">Cell membrane</keyword>
<reference evidence="8 9" key="1">
    <citation type="submission" date="2020-08" db="EMBL/GenBank/DDBJ databases">
        <title>Sequencing the genomes of 1000 actinobacteria strains.</title>
        <authorList>
            <person name="Klenk H.-P."/>
        </authorList>
    </citation>
    <scope>NUCLEOTIDE SEQUENCE [LARGE SCALE GENOMIC DNA]</scope>
    <source>
        <strain evidence="8 9">DSM 43150</strain>
    </source>
</reference>
<feature type="transmembrane region" description="Helical" evidence="7">
    <location>
        <begin position="175"/>
        <end position="194"/>
    </location>
</feature>
<feature type="transmembrane region" description="Helical" evidence="7">
    <location>
        <begin position="54"/>
        <end position="74"/>
    </location>
</feature>
<dbReference type="SUPFAM" id="SSF103473">
    <property type="entry name" value="MFS general substrate transporter"/>
    <property type="match status" value="1"/>
</dbReference>
<sequence>MLMNALWGRIGKILPPPGLPRALAFQSALYAVGNGTFLTGSVVFFSLYVGLEPVQIGIGLSVAGFVGLAGSFPFGHLADRIGGRRAWVAGAIAEAAAFAAYPLADGFALFLLVISTQTAAETLANAGRVVYTAAVVPKENRVRVMAFARAYLNVGFTVGSGIGALALALDSRPGLLILVLTAAAGTALNAVFVARMPPAVAPPPADGERPSPWGVLRDRPFTGLAVLFGVLWLHSTVWAEILPLWAITMTDAPKPVLGALFALNTAMAVLLQVRAARGADTLTGSTRLLRWSAVAAAVACPIVALSGWTGGWVTVAVLAVAVVLFTGTELWLSSAQWYLNTELPPAGQRGAYVGMSRSVGGLAKMVGPAGFTILAIETGGWGWWVIGGVFALCGALCLPVVRWVERTPRNVPAAATA</sequence>
<dbReference type="PANTHER" id="PTHR23517">
    <property type="entry name" value="RESISTANCE PROTEIN MDTM, PUTATIVE-RELATED-RELATED"/>
    <property type="match status" value="1"/>
</dbReference>
<proteinExistence type="predicted"/>
<dbReference type="EMBL" id="JACHNC010000001">
    <property type="protein sequence ID" value="MBB4755260.1"/>
    <property type="molecule type" value="Genomic_DNA"/>
</dbReference>
<keyword evidence="4 7" id="KW-0812">Transmembrane</keyword>
<dbReference type="Proteomes" id="UP000590511">
    <property type="component" value="Unassembled WGS sequence"/>
</dbReference>
<feature type="transmembrane region" description="Helical" evidence="7">
    <location>
        <begin position="288"/>
        <end position="306"/>
    </location>
</feature>
<keyword evidence="5 7" id="KW-1133">Transmembrane helix</keyword>
<keyword evidence="6 7" id="KW-0472">Membrane</keyword>
<dbReference type="InterPro" id="IPR011701">
    <property type="entry name" value="MFS"/>
</dbReference>
<evidence type="ECO:0000256" key="2">
    <source>
        <dbReference type="ARBA" id="ARBA00022448"/>
    </source>
</evidence>
<dbReference type="Gene3D" id="1.20.1250.20">
    <property type="entry name" value="MFS general substrate transporter like domains"/>
    <property type="match status" value="1"/>
</dbReference>
<evidence type="ECO:0000256" key="6">
    <source>
        <dbReference type="ARBA" id="ARBA00023136"/>
    </source>
</evidence>
<dbReference type="InterPro" id="IPR050171">
    <property type="entry name" value="MFS_Transporters"/>
</dbReference>
<evidence type="ECO:0000256" key="7">
    <source>
        <dbReference type="SAM" id="Phobius"/>
    </source>
</evidence>
<feature type="transmembrane region" description="Helical" evidence="7">
    <location>
        <begin position="257"/>
        <end position="276"/>
    </location>
</feature>
<feature type="transmembrane region" description="Helical" evidence="7">
    <location>
        <begin position="381"/>
        <end position="401"/>
    </location>
</feature>
<feature type="transmembrane region" description="Helical" evidence="7">
    <location>
        <begin position="151"/>
        <end position="169"/>
    </location>
</feature>
<dbReference type="Pfam" id="PF07690">
    <property type="entry name" value="MFS_1"/>
    <property type="match status" value="1"/>
</dbReference>
<dbReference type="AlphaFoldDB" id="A0A7W7HRF9"/>
<dbReference type="GO" id="GO:0022857">
    <property type="term" value="F:transmembrane transporter activity"/>
    <property type="evidence" value="ECO:0007669"/>
    <property type="project" value="InterPro"/>
</dbReference>
<dbReference type="GO" id="GO:0005886">
    <property type="term" value="C:plasma membrane"/>
    <property type="evidence" value="ECO:0007669"/>
    <property type="project" value="UniProtKB-SubCell"/>
</dbReference>
<feature type="transmembrane region" description="Helical" evidence="7">
    <location>
        <begin position="312"/>
        <end position="332"/>
    </location>
</feature>
<evidence type="ECO:0000256" key="3">
    <source>
        <dbReference type="ARBA" id="ARBA00022475"/>
    </source>
</evidence>
<name>A0A7W7HRF9_9ACTN</name>
<feature type="transmembrane region" description="Helical" evidence="7">
    <location>
        <begin position="352"/>
        <end position="375"/>
    </location>
</feature>
<dbReference type="InterPro" id="IPR036259">
    <property type="entry name" value="MFS_trans_sf"/>
</dbReference>
<accession>A0A7W7HRF9</accession>
<feature type="transmembrane region" description="Helical" evidence="7">
    <location>
        <begin position="28"/>
        <end position="48"/>
    </location>
</feature>
<protein>
    <submittedName>
        <fullName evidence="8">MFS family permease</fullName>
    </submittedName>
</protein>
<evidence type="ECO:0000313" key="9">
    <source>
        <dbReference type="Proteomes" id="UP000590511"/>
    </source>
</evidence>
<dbReference type="PANTHER" id="PTHR23517:SF2">
    <property type="entry name" value="MULTIDRUG RESISTANCE PROTEIN MDTH"/>
    <property type="match status" value="1"/>
</dbReference>
<evidence type="ECO:0000313" key="8">
    <source>
        <dbReference type="EMBL" id="MBB4755260.1"/>
    </source>
</evidence>
<evidence type="ECO:0000256" key="4">
    <source>
        <dbReference type="ARBA" id="ARBA00022692"/>
    </source>
</evidence>